<dbReference type="GO" id="GO:0004252">
    <property type="term" value="F:serine-type endopeptidase activity"/>
    <property type="evidence" value="ECO:0007669"/>
    <property type="project" value="InterPro"/>
</dbReference>
<feature type="disulfide bond" evidence="1">
    <location>
        <begin position="23"/>
        <end position="57"/>
    </location>
</feature>
<dbReference type="PANTHER" id="PTHR21724">
    <property type="entry name" value="SHKT DOMAIN-CONTAINING PROTEIN"/>
    <property type="match status" value="1"/>
</dbReference>
<proteinExistence type="predicted"/>
<protein>
    <recommendedName>
        <fullName evidence="3">ShKT domain-containing protein</fullName>
    </recommendedName>
</protein>
<dbReference type="Proteomes" id="UP001497623">
    <property type="component" value="Unassembled WGS sequence"/>
</dbReference>
<dbReference type="InterPro" id="IPR001254">
    <property type="entry name" value="Trypsin_dom"/>
</dbReference>
<evidence type="ECO:0000313" key="4">
    <source>
        <dbReference type="EMBL" id="CAL4122784.1"/>
    </source>
</evidence>
<dbReference type="Pfam" id="PF01549">
    <property type="entry name" value="ShK"/>
    <property type="match status" value="3"/>
</dbReference>
<organism evidence="4 5">
    <name type="scientific">Meganyctiphanes norvegica</name>
    <name type="common">Northern krill</name>
    <name type="synonym">Thysanopoda norvegica</name>
    <dbReference type="NCBI Taxonomy" id="48144"/>
    <lineage>
        <taxon>Eukaryota</taxon>
        <taxon>Metazoa</taxon>
        <taxon>Ecdysozoa</taxon>
        <taxon>Arthropoda</taxon>
        <taxon>Crustacea</taxon>
        <taxon>Multicrustacea</taxon>
        <taxon>Malacostraca</taxon>
        <taxon>Eumalacostraca</taxon>
        <taxon>Eucarida</taxon>
        <taxon>Euphausiacea</taxon>
        <taxon>Euphausiidae</taxon>
        <taxon>Meganyctiphanes</taxon>
    </lineage>
</organism>
<dbReference type="InterPro" id="IPR003582">
    <property type="entry name" value="ShKT_dom"/>
</dbReference>
<dbReference type="Gene3D" id="2.40.10.10">
    <property type="entry name" value="Trypsin-like serine proteases"/>
    <property type="match status" value="1"/>
</dbReference>
<feature type="compositionally biased region" description="Polar residues" evidence="2">
    <location>
        <begin position="1"/>
        <end position="16"/>
    </location>
</feature>
<evidence type="ECO:0000256" key="2">
    <source>
        <dbReference type="SAM" id="MobiDB-lite"/>
    </source>
</evidence>
<comment type="caution">
    <text evidence="1">Lacks conserved residue(s) required for the propagation of feature annotation.</text>
</comment>
<feature type="domain" description="ShKT" evidence="3">
    <location>
        <begin position="128"/>
        <end position="162"/>
    </location>
</feature>
<feature type="domain" description="ShKT" evidence="3">
    <location>
        <begin position="90"/>
        <end position="124"/>
    </location>
</feature>
<feature type="disulfide bond" evidence="1">
    <location>
        <begin position="128"/>
        <end position="162"/>
    </location>
</feature>
<dbReference type="AlphaFoldDB" id="A0AAV2REZ1"/>
<dbReference type="EMBL" id="CAXKWB010020790">
    <property type="protein sequence ID" value="CAL4122784.1"/>
    <property type="molecule type" value="Genomic_DNA"/>
</dbReference>
<keyword evidence="1" id="KW-1015">Disulfide bond</keyword>
<feature type="region of interest" description="Disordered" evidence="2">
    <location>
        <begin position="1"/>
        <end position="24"/>
    </location>
</feature>
<dbReference type="InterPro" id="IPR009003">
    <property type="entry name" value="Peptidase_S1_PA"/>
</dbReference>
<evidence type="ECO:0000313" key="5">
    <source>
        <dbReference type="Proteomes" id="UP001497623"/>
    </source>
</evidence>
<keyword evidence="5" id="KW-1185">Reference proteome</keyword>
<accession>A0AAV2REZ1</accession>
<evidence type="ECO:0000259" key="3">
    <source>
        <dbReference type="PROSITE" id="PS51670"/>
    </source>
</evidence>
<dbReference type="PROSITE" id="PS51670">
    <property type="entry name" value="SHKT"/>
    <property type="match status" value="3"/>
</dbReference>
<reference evidence="4 5" key="1">
    <citation type="submission" date="2024-05" db="EMBL/GenBank/DDBJ databases">
        <authorList>
            <person name="Wallberg A."/>
        </authorList>
    </citation>
    <scope>NUCLEOTIDE SEQUENCE [LARGE SCALE GENOMIC DNA]</scope>
</reference>
<feature type="non-terminal residue" evidence="4">
    <location>
        <position position="257"/>
    </location>
</feature>
<feature type="disulfide bond" evidence="1">
    <location>
        <begin position="90"/>
        <end position="124"/>
    </location>
</feature>
<dbReference type="PANTHER" id="PTHR21724:SF109">
    <property type="entry name" value="SHKT DOMAIN-CONTAINING PROTEIN"/>
    <property type="match status" value="1"/>
</dbReference>
<evidence type="ECO:0000256" key="1">
    <source>
        <dbReference type="PROSITE-ProRule" id="PRU01005"/>
    </source>
</evidence>
<dbReference type="Gene3D" id="1.10.10.1940">
    <property type="match status" value="2"/>
</dbReference>
<feature type="non-terminal residue" evidence="4">
    <location>
        <position position="1"/>
    </location>
</feature>
<dbReference type="InterPro" id="IPR043504">
    <property type="entry name" value="Peptidase_S1_PA_chymotrypsin"/>
</dbReference>
<sequence>VPIITPQATSVTPGETSNGGGSCTDSDRTCRILAEEGECQKHTSFMKNNCKKSCNYCPSEGTPTSLSIPTGRPVPVTTPQATDVTPVSECIDKEAGCQGWAETGLCEINPKYMKPNCPLACNQCVSECIDKEAGCQGWADTGLCEINPVYMKPNCPLACNQCAHAPSGNTPAALAITPQVTNATPESCGLSKSTRSALDLTIITERIFNGSPTISGKFPWMVSMDYHSDFFSQQVNFGGTLIGKRWVLTAAHNFRYF</sequence>
<dbReference type="Pfam" id="PF00089">
    <property type="entry name" value="Trypsin"/>
    <property type="match status" value="1"/>
</dbReference>
<dbReference type="GO" id="GO:0006508">
    <property type="term" value="P:proteolysis"/>
    <property type="evidence" value="ECO:0007669"/>
    <property type="project" value="InterPro"/>
</dbReference>
<comment type="caution">
    <text evidence="4">The sequence shown here is derived from an EMBL/GenBank/DDBJ whole genome shotgun (WGS) entry which is preliminary data.</text>
</comment>
<name>A0AAV2REZ1_MEGNR</name>
<gene>
    <name evidence="4" type="ORF">MNOR_LOCUS23506</name>
</gene>
<dbReference type="SMART" id="SM00254">
    <property type="entry name" value="ShKT"/>
    <property type="match status" value="3"/>
</dbReference>
<feature type="domain" description="ShKT" evidence="3">
    <location>
        <begin position="23"/>
        <end position="57"/>
    </location>
</feature>
<dbReference type="SUPFAM" id="SSF50494">
    <property type="entry name" value="Trypsin-like serine proteases"/>
    <property type="match status" value="1"/>
</dbReference>